<evidence type="ECO:0000256" key="1">
    <source>
        <dbReference type="ARBA" id="ARBA00005380"/>
    </source>
</evidence>
<feature type="active site" description="Proton acceptor" evidence="12">
    <location>
        <position position="279"/>
    </location>
</feature>
<evidence type="ECO:0000259" key="13">
    <source>
        <dbReference type="Pfam" id="PF00294"/>
    </source>
</evidence>
<dbReference type="EMBL" id="CP138898">
    <property type="protein sequence ID" value="WPK26710.1"/>
    <property type="molecule type" value="Genomic_DNA"/>
</dbReference>
<keyword evidence="8 12" id="KW-0067">ATP-binding</keyword>
<feature type="binding site" evidence="12">
    <location>
        <position position="314"/>
    </location>
    <ligand>
        <name>K(+)</name>
        <dbReference type="ChEBI" id="CHEBI:29103"/>
    </ligand>
</feature>
<feature type="binding site" evidence="12">
    <location>
        <position position="148"/>
    </location>
    <ligand>
        <name>substrate</name>
    </ligand>
</feature>
<keyword evidence="4 12" id="KW-0808">Transferase</keyword>
<keyword evidence="11 12" id="KW-0119">Carbohydrate metabolism</keyword>
<dbReference type="InterPro" id="IPR011611">
    <property type="entry name" value="PfkB_dom"/>
</dbReference>
<reference evidence="14 15" key="1">
    <citation type="submission" date="2023-10" db="EMBL/GenBank/DDBJ databases">
        <title>Draft Genome Sequence of Candida saopaulonensis from a very Premature Infant with Sepsis.</title>
        <authorList>
            <person name="Ning Y."/>
            <person name="Dai R."/>
            <person name="Xiao M."/>
            <person name="Xu Y."/>
            <person name="Yan Q."/>
            <person name="Zhang L."/>
        </authorList>
    </citation>
    <scope>NUCLEOTIDE SEQUENCE [LARGE SCALE GENOMIC DNA]</scope>
    <source>
        <strain evidence="14 15">19XY460</strain>
    </source>
</reference>
<dbReference type="PROSITE" id="PS00584">
    <property type="entry name" value="PFKB_KINASES_2"/>
    <property type="match status" value="1"/>
</dbReference>
<keyword evidence="7 12" id="KW-0418">Kinase</keyword>
<feature type="binding site" evidence="12">
    <location>
        <position position="318"/>
    </location>
    <ligand>
        <name>K(+)</name>
        <dbReference type="ChEBI" id="CHEBI:29103"/>
    </ligand>
</feature>
<comment type="subcellular location">
    <subcellularLocation>
        <location evidence="12">Cytoplasm</location>
    </subcellularLocation>
    <subcellularLocation>
        <location evidence="12">Nucleus</location>
    </subcellularLocation>
</comment>
<name>A0AAX4HDU4_9ASCO</name>
<dbReference type="InterPro" id="IPR011877">
    <property type="entry name" value="Ribokinase"/>
</dbReference>
<dbReference type="GO" id="GO:0019303">
    <property type="term" value="P:D-ribose catabolic process"/>
    <property type="evidence" value="ECO:0007669"/>
    <property type="project" value="UniProtKB-UniRule"/>
</dbReference>
<feature type="domain" description="Carbohydrate kinase PfkB" evidence="13">
    <location>
        <begin position="2"/>
        <end position="320"/>
    </location>
</feature>
<evidence type="ECO:0000313" key="14">
    <source>
        <dbReference type="EMBL" id="WPK26710.1"/>
    </source>
</evidence>
<dbReference type="CDD" id="cd01174">
    <property type="entry name" value="ribokinase"/>
    <property type="match status" value="1"/>
</dbReference>
<dbReference type="GO" id="GO:0005634">
    <property type="term" value="C:nucleus"/>
    <property type="evidence" value="ECO:0007669"/>
    <property type="project" value="UniProtKB-SubCell"/>
</dbReference>
<keyword evidence="9 12" id="KW-0460">Magnesium</keyword>
<feature type="binding site" evidence="12">
    <location>
        <begin position="9"/>
        <end position="11"/>
    </location>
    <ligand>
        <name>substrate</name>
    </ligand>
</feature>
<dbReference type="GO" id="GO:0005737">
    <property type="term" value="C:cytoplasm"/>
    <property type="evidence" value="ECO:0007669"/>
    <property type="project" value="UniProtKB-SubCell"/>
</dbReference>
<evidence type="ECO:0000256" key="5">
    <source>
        <dbReference type="ARBA" id="ARBA00022723"/>
    </source>
</evidence>
<evidence type="ECO:0000256" key="10">
    <source>
        <dbReference type="ARBA" id="ARBA00022958"/>
    </source>
</evidence>
<comment type="similarity">
    <text evidence="1">Belongs to the carbohydrate kinase pfkB family.</text>
</comment>
<proteinExistence type="inferred from homology"/>
<evidence type="ECO:0000313" key="15">
    <source>
        <dbReference type="Proteomes" id="UP001338582"/>
    </source>
</evidence>
<feature type="binding site" evidence="12">
    <location>
        <position position="279"/>
    </location>
    <ligand>
        <name>substrate</name>
    </ligand>
</feature>
<feature type="binding site" evidence="12">
    <location>
        <begin position="244"/>
        <end position="249"/>
    </location>
    <ligand>
        <name>ATP</name>
        <dbReference type="ChEBI" id="CHEBI:30616"/>
    </ligand>
</feature>
<dbReference type="EC" id="2.7.1.15" evidence="2 12"/>
<dbReference type="GO" id="GO:0005524">
    <property type="term" value="F:ATP binding"/>
    <property type="evidence" value="ECO:0007669"/>
    <property type="project" value="UniProtKB-UniRule"/>
</dbReference>
<dbReference type="GO" id="GO:0004747">
    <property type="term" value="F:ribokinase activity"/>
    <property type="evidence" value="ECO:0007669"/>
    <property type="project" value="UniProtKB-UniRule"/>
</dbReference>
<comment type="subunit">
    <text evidence="12">Homodimer.</text>
</comment>
<dbReference type="Proteomes" id="UP001338582">
    <property type="component" value="Chromosome 5"/>
</dbReference>
<organism evidence="14 15">
    <name type="scientific">Australozyma saopauloensis</name>
    <dbReference type="NCBI Taxonomy" id="291208"/>
    <lineage>
        <taxon>Eukaryota</taxon>
        <taxon>Fungi</taxon>
        <taxon>Dikarya</taxon>
        <taxon>Ascomycota</taxon>
        <taxon>Saccharomycotina</taxon>
        <taxon>Pichiomycetes</taxon>
        <taxon>Metschnikowiaceae</taxon>
        <taxon>Australozyma</taxon>
    </lineage>
</organism>
<gene>
    <name evidence="12" type="primary">RBK1</name>
    <name evidence="14" type="ORF">PUMCH_004070</name>
</gene>
<comment type="cofactor">
    <cofactor evidence="12">
        <name>Mg(2+)</name>
        <dbReference type="ChEBI" id="CHEBI:18420"/>
    </cofactor>
    <text evidence="12">Requires a divalent cation, most likely magnesium in vivo, as an electrophilic catalyst to aid phosphoryl group transfer. It is the chelate of the metal and the nucleotide that is the actual substrate.</text>
</comment>
<comment type="similarity">
    <text evidence="12">Belongs to the carbohydrate kinase PfkB family. Ribokinase subfamily.</text>
</comment>
<comment type="caution">
    <text evidence="12">Lacks conserved residue(s) required for the propagation of feature annotation.</text>
</comment>
<dbReference type="PANTHER" id="PTHR10584:SF166">
    <property type="entry name" value="RIBOKINASE"/>
    <property type="match status" value="1"/>
</dbReference>
<evidence type="ECO:0000256" key="12">
    <source>
        <dbReference type="HAMAP-Rule" id="MF_03215"/>
    </source>
</evidence>
<comment type="activity regulation">
    <text evidence="12">Activated by a monovalent cation that binds near, but not in, the active site. The most likely occupant of the site in vivo is potassium. Ion binding induces a conformational change that may alter substrate affinity.</text>
</comment>
<feature type="binding site" evidence="12">
    <location>
        <position position="312"/>
    </location>
    <ligand>
        <name>K(+)</name>
        <dbReference type="ChEBI" id="CHEBI:29103"/>
    </ligand>
</feature>
<evidence type="ECO:0000256" key="9">
    <source>
        <dbReference type="ARBA" id="ARBA00022842"/>
    </source>
</evidence>
<evidence type="ECO:0000256" key="4">
    <source>
        <dbReference type="ARBA" id="ARBA00022679"/>
    </source>
</evidence>
<feature type="binding site" evidence="12">
    <location>
        <position position="309"/>
    </location>
    <ligand>
        <name>K(+)</name>
        <dbReference type="ChEBI" id="CHEBI:29103"/>
    </ligand>
</feature>
<dbReference type="HAMAP" id="MF_01987">
    <property type="entry name" value="Ribokinase"/>
    <property type="match status" value="1"/>
</dbReference>
<evidence type="ECO:0000256" key="2">
    <source>
        <dbReference type="ARBA" id="ARBA00012035"/>
    </source>
</evidence>
<feature type="binding site" evidence="12">
    <location>
        <position position="273"/>
    </location>
    <ligand>
        <name>K(+)</name>
        <dbReference type="ChEBI" id="CHEBI:29103"/>
    </ligand>
</feature>
<evidence type="ECO:0000256" key="3">
    <source>
        <dbReference type="ARBA" id="ARBA00016943"/>
    </source>
</evidence>
<keyword evidence="12" id="KW-0539">Nucleus</keyword>
<feature type="binding site" evidence="12">
    <location>
        <position position="194"/>
    </location>
    <ligand>
        <name>ATP</name>
        <dbReference type="ChEBI" id="CHEBI:30616"/>
    </ligand>
</feature>
<accession>A0AAX4HDU4</accession>
<keyword evidence="5 12" id="KW-0479">Metal-binding</keyword>
<dbReference type="SUPFAM" id="SSF53613">
    <property type="entry name" value="Ribokinase-like"/>
    <property type="match status" value="1"/>
</dbReference>
<comment type="function">
    <text evidence="12">Catalyzes the phosphorylation of ribose at O-5 in a reaction requiring ATP and magnesium. The resulting D-ribose-5-phosphate can then be used either for sythesis of nucleotides, histidine, and tryptophan, or as a component of the pentose phosphate pathway.</text>
</comment>
<dbReference type="InterPro" id="IPR002139">
    <property type="entry name" value="Ribo/fructo_kinase"/>
</dbReference>
<protein>
    <recommendedName>
        <fullName evidence="3 12">Ribokinase</fullName>
        <shortName evidence="12">RK</shortName>
        <ecNumber evidence="2 12">2.7.1.15</ecNumber>
    </recommendedName>
</protein>
<dbReference type="AlphaFoldDB" id="A0AAX4HDU4"/>
<evidence type="ECO:0000256" key="8">
    <source>
        <dbReference type="ARBA" id="ARBA00022840"/>
    </source>
</evidence>
<feature type="binding site" evidence="12">
    <location>
        <position position="275"/>
    </location>
    <ligand>
        <name>K(+)</name>
        <dbReference type="ChEBI" id="CHEBI:29103"/>
    </ligand>
</feature>
<comment type="pathway">
    <text evidence="12">Carbohydrate metabolism; D-ribose degradation; D-ribose 5-phosphate from beta-D-ribopyranose: step 2/2.</text>
</comment>
<evidence type="ECO:0000256" key="11">
    <source>
        <dbReference type="ARBA" id="ARBA00023277"/>
    </source>
</evidence>
<dbReference type="Gene3D" id="3.40.1190.20">
    <property type="match status" value="1"/>
</dbReference>
<dbReference type="GO" id="GO:0046872">
    <property type="term" value="F:metal ion binding"/>
    <property type="evidence" value="ECO:0007669"/>
    <property type="project" value="UniProtKB-KW"/>
</dbReference>
<feature type="binding site" evidence="12">
    <location>
        <begin position="37"/>
        <end position="41"/>
    </location>
    <ligand>
        <name>substrate</name>
    </ligand>
</feature>
<dbReference type="Pfam" id="PF00294">
    <property type="entry name" value="PfkB"/>
    <property type="match status" value="1"/>
</dbReference>
<dbReference type="InterPro" id="IPR002173">
    <property type="entry name" value="Carboh/pur_kinase_PfkB_CS"/>
</dbReference>
<dbReference type="PRINTS" id="PR00990">
    <property type="entry name" value="RIBOKINASE"/>
</dbReference>
<evidence type="ECO:0000256" key="7">
    <source>
        <dbReference type="ARBA" id="ARBA00022777"/>
    </source>
</evidence>
<feature type="binding site" evidence="12">
    <location>
        <begin position="278"/>
        <end position="279"/>
    </location>
    <ligand>
        <name>ATP</name>
        <dbReference type="ChEBI" id="CHEBI:30616"/>
    </ligand>
</feature>
<evidence type="ECO:0000256" key="6">
    <source>
        <dbReference type="ARBA" id="ARBA00022741"/>
    </source>
</evidence>
<dbReference type="InterPro" id="IPR029056">
    <property type="entry name" value="Ribokinase-like"/>
</dbReference>
<dbReference type="PANTHER" id="PTHR10584">
    <property type="entry name" value="SUGAR KINASE"/>
    <property type="match status" value="1"/>
</dbReference>
<comment type="catalytic activity">
    <reaction evidence="12">
        <text>D-ribose + ATP = D-ribose 5-phosphate + ADP + H(+)</text>
        <dbReference type="Rhea" id="RHEA:13697"/>
        <dbReference type="ChEBI" id="CHEBI:15378"/>
        <dbReference type="ChEBI" id="CHEBI:30616"/>
        <dbReference type="ChEBI" id="CHEBI:47013"/>
        <dbReference type="ChEBI" id="CHEBI:78346"/>
        <dbReference type="ChEBI" id="CHEBI:456216"/>
        <dbReference type="EC" id="2.7.1.15"/>
    </reaction>
</comment>
<keyword evidence="15" id="KW-1185">Reference proteome</keyword>
<keyword evidence="12" id="KW-0963">Cytoplasm</keyword>
<keyword evidence="6 12" id="KW-0547">Nucleotide-binding</keyword>
<keyword evidence="10 12" id="KW-0630">Potassium</keyword>
<sequence>MITIIGSLNYDLVTYTKRVPDGGETIQADSFEKHLGGKGLNEALACARLRKSKSTDVRMVGNVGDDSFGNELKDALVEAKVDTSNVAVLEGELSGVATILVELSGENRILIIAGANGRLKPEPADFERIFPAGSDSDDGKEFVVLQNEFPYTVQSILWLKRERPGINIAYNPSPFAAELISEANMAKIDLLIVNEGEARAIANEVLDKSVLPHGQVEGIEFYSALALKLQQVICQTNVCTVIITLGSKGCVYSIKLREKVQYEPAVSVTDVLDTTGAGDTFFGGIVLQLAEGKYIEEAVKFATVASSLAIQKRGAAESIPVYEDVVKAM</sequence>